<evidence type="ECO:0000313" key="2">
    <source>
        <dbReference type="EMBL" id="MFD1722422.1"/>
    </source>
</evidence>
<evidence type="ECO:0000256" key="1">
    <source>
        <dbReference type="SAM" id="MobiDB-lite"/>
    </source>
</evidence>
<organism evidence="2 3">
    <name type="scientific">Amnibacterium endophyticum</name>
    <dbReference type="NCBI Taxonomy" id="2109337"/>
    <lineage>
        <taxon>Bacteria</taxon>
        <taxon>Bacillati</taxon>
        <taxon>Actinomycetota</taxon>
        <taxon>Actinomycetes</taxon>
        <taxon>Micrococcales</taxon>
        <taxon>Microbacteriaceae</taxon>
        <taxon>Amnibacterium</taxon>
    </lineage>
</organism>
<dbReference type="PROSITE" id="PS51257">
    <property type="entry name" value="PROKAR_LIPOPROTEIN"/>
    <property type="match status" value="1"/>
</dbReference>
<proteinExistence type="predicted"/>
<dbReference type="EMBL" id="JBHUEA010000020">
    <property type="protein sequence ID" value="MFD1722422.1"/>
    <property type="molecule type" value="Genomic_DNA"/>
</dbReference>
<accession>A0ABW4LH65</accession>
<comment type="caution">
    <text evidence="2">The sequence shown here is derived from an EMBL/GenBank/DDBJ whole genome shotgun (WGS) entry which is preliminary data.</text>
</comment>
<protein>
    <submittedName>
        <fullName evidence="2">Uncharacterized protein</fullName>
    </submittedName>
</protein>
<keyword evidence="3" id="KW-1185">Reference proteome</keyword>
<gene>
    <name evidence="2" type="ORF">ACFSBI_12765</name>
</gene>
<dbReference type="RefSeq" id="WP_377935503.1">
    <property type="nucleotide sequence ID" value="NZ_JBHUEA010000020.1"/>
</dbReference>
<name>A0ABW4LH65_9MICO</name>
<dbReference type="Proteomes" id="UP001597347">
    <property type="component" value="Unassembled WGS sequence"/>
</dbReference>
<feature type="compositionally biased region" description="Low complexity" evidence="1">
    <location>
        <begin position="50"/>
        <end position="60"/>
    </location>
</feature>
<feature type="region of interest" description="Disordered" evidence="1">
    <location>
        <begin position="30"/>
        <end position="65"/>
    </location>
</feature>
<feature type="compositionally biased region" description="Polar residues" evidence="1">
    <location>
        <begin position="30"/>
        <end position="44"/>
    </location>
</feature>
<evidence type="ECO:0000313" key="3">
    <source>
        <dbReference type="Proteomes" id="UP001597347"/>
    </source>
</evidence>
<reference evidence="3" key="1">
    <citation type="journal article" date="2019" name="Int. J. Syst. Evol. Microbiol.">
        <title>The Global Catalogue of Microorganisms (GCM) 10K type strain sequencing project: providing services to taxonomists for standard genome sequencing and annotation.</title>
        <authorList>
            <consortium name="The Broad Institute Genomics Platform"/>
            <consortium name="The Broad Institute Genome Sequencing Center for Infectious Disease"/>
            <person name="Wu L."/>
            <person name="Ma J."/>
        </authorList>
    </citation>
    <scope>NUCLEOTIDE SEQUENCE [LARGE SCALE GENOMIC DNA]</scope>
    <source>
        <strain evidence="3">CGMCC 1.12471</strain>
    </source>
</reference>
<sequence length="173" mass="18105">MVTRLSGVRVIATAGVLLFGLTGCTPSLANRSESAPKGSASTGTAEAEPLESPSGSSSGLHDLEPTRSATAGGVLQIALTAMSQFCRPRLSAARWIAGMDPFLTLEASSVYATVDPARVQCSHVTPPARLVEGDGFTQVVTVQTDRSPYRVTLSRSSLSEPWLVFRIAPSGTR</sequence>